<feature type="compositionally biased region" description="Acidic residues" evidence="1">
    <location>
        <begin position="348"/>
        <end position="364"/>
    </location>
</feature>
<feature type="compositionally biased region" description="Pro residues" evidence="1">
    <location>
        <begin position="254"/>
        <end position="265"/>
    </location>
</feature>
<feature type="compositionally biased region" description="Polar residues" evidence="1">
    <location>
        <begin position="157"/>
        <end position="166"/>
    </location>
</feature>
<organism evidence="2 3">
    <name type="scientific">Marasmius tenuissimus</name>
    <dbReference type="NCBI Taxonomy" id="585030"/>
    <lineage>
        <taxon>Eukaryota</taxon>
        <taxon>Fungi</taxon>
        <taxon>Dikarya</taxon>
        <taxon>Basidiomycota</taxon>
        <taxon>Agaricomycotina</taxon>
        <taxon>Agaricomycetes</taxon>
        <taxon>Agaricomycetidae</taxon>
        <taxon>Agaricales</taxon>
        <taxon>Marasmiineae</taxon>
        <taxon>Marasmiaceae</taxon>
        <taxon>Marasmius</taxon>
    </lineage>
</organism>
<gene>
    <name evidence="2" type="ORF">AAF712_007667</name>
</gene>
<proteinExistence type="predicted"/>
<dbReference type="EMBL" id="JBBXMP010000049">
    <property type="protein sequence ID" value="KAL0065327.1"/>
    <property type="molecule type" value="Genomic_DNA"/>
</dbReference>
<feature type="region of interest" description="Disordered" evidence="1">
    <location>
        <begin position="320"/>
        <end position="364"/>
    </location>
</feature>
<feature type="compositionally biased region" description="Polar residues" evidence="1">
    <location>
        <begin position="83"/>
        <end position="94"/>
    </location>
</feature>
<feature type="compositionally biased region" description="Polar residues" evidence="1">
    <location>
        <begin position="9"/>
        <end position="34"/>
    </location>
</feature>
<accession>A0ABR2ZUF9</accession>
<reference evidence="2 3" key="1">
    <citation type="submission" date="2024-05" db="EMBL/GenBank/DDBJ databases">
        <title>A draft genome resource for the thread blight pathogen Marasmius tenuissimus strain MS-2.</title>
        <authorList>
            <person name="Yulfo-Soto G.E."/>
            <person name="Baruah I.K."/>
            <person name="Amoako-Attah I."/>
            <person name="Bukari Y."/>
            <person name="Meinhardt L.W."/>
            <person name="Bailey B.A."/>
            <person name="Cohen S.P."/>
        </authorList>
    </citation>
    <scope>NUCLEOTIDE SEQUENCE [LARGE SCALE GENOMIC DNA]</scope>
    <source>
        <strain evidence="2 3">MS-2</strain>
    </source>
</reference>
<feature type="region of interest" description="Disordered" evidence="1">
    <location>
        <begin position="284"/>
        <end position="303"/>
    </location>
</feature>
<protein>
    <submittedName>
        <fullName evidence="2">Uncharacterized protein</fullName>
    </submittedName>
</protein>
<comment type="caution">
    <text evidence="2">The sequence shown here is derived from an EMBL/GenBank/DDBJ whole genome shotgun (WGS) entry which is preliminary data.</text>
</comment>
<feature type="region of interest" description="Disordered" evidence="1">
    <location>
        <begin position="252"/>
        <end position="276"/>
    </location>
</feature>
<keyword evidence="3" id="KW-1185">Reference proteome</keyword>
<feature type="compositionally biased region" description="Polar residues" evidence="1">
    <location>
        <begin position="193"/>
        <end position="210"/>
    </location>
</feature>
<evidence type="ECO:0000256" key="1">
    <source>
        <dbReference type="SAM" id="MobiDB-lite"/>
    </source>
</evidence>
<feature type="compositionally biased region" description="Polar residues" evidence="1">
    <location>
        <begin position="131"/>
        <end position="146"/>
    </location>
</feature>
<feature type="region of interest" description="Disordered" evidence="1">
    <location>
        <begin position="1"/>
        <end position="210"/>
    </location>
</feature>
<evidence type="ECO:0000313" key="3">
    <source>
        <dbReference type="Proteomes" id="UP001437256"/>
    </source>
</evidence>
<sequence length="403" mass="43958">MKELDPENQYAQVNVQSYDSDSSTPTEQRPTSLQFALIPPTPDPSQALFTRETTTHDVPLSNPHGGSPVEHSPSLHNPHRDLSPSQASSESRLTNPFDDASEESSLFNPHSDIESQSHSHSSLTRSDSTQPIATTAENSLRPSPQQLPKLVIPPLRTTASSHSRTTPARPVVHHKSTTFSVHSHKPEVGMVPTQGSPVPSPDSYTPSAYSQASAGTQLGHLLFELGDEPAPPVPPLPSHITPAPISLPFTMPIPDLPPVPASPQPEPEEESELQRVPTAVVSHLLKSRGANRNRMPTIGLGGGETSAEMVEHIERSGSIISYRGGGTQKYKESRGKRKFKGMHSVEEYQGDDQDENSEDEFDSGVMEIGDDLEDKAALNQRVLAYYESDQIEEVQPLRVNRNK</sequence>
<dbReference type="Proteomes" id="UP001437256">
    <property type="component" value="Unassembled WGS sequence"/>
</dbReference>
<name>A0ABR2ZUF9_9AGAR</name>
<evidence type="ECO:0000313" key="2">
    <source>
        <dbReference type="EMBL" id="KAL0065327.1"/>
    </source>
</evidence>
<feature type="compositionally biased region" description="Low complexity" evidence="1">
    <location>
        <begin position="118"/>
        <end position="130"/>
    </location>
</feature>